<dbReference type="GO" id="GO:0003961">
    <property type="term" value="F:O-acetylhomoserine aminocarboxypropyltransferase activity"/>
    <property type="evidence" value="ECO:0007669"/>
    <property type="project" value="TreeGrafter"/>
</dbReference>
<dbReference type="GO" id="GO:0019346">
    <property type="term" value="P:transsulfuration"/>
    <property type="evidence" value="ECO:0007669"/>
    <property type="project" value="InterPro"/>
</dbReference>
<dbReference type="PANTHER" id="PTHR43797">
    <property type="entry name" value="HOMOCYSTEINE/CYSTEINE SYNTHASE"/>
    <property type="match status" value="1"/>
</dbReference>
<evidence type="ECO:0000256" key="9">
    <source>
        <dbReference type="PIRSR" id="PIRSR001434-2"/>
    </source>
</evidence>
<dbReference type="AlphaFoldDB" id="A0AAU7GC44"/>
<dbReference type="GO" id="GO:0006535">
    <property type="term" value="P:cysteine biosynthetic process from serine"/>
    <property type="evidence" value="ECO:0007669"/>
    <property type="project" value="TreeGrafter"/>
</dbReference>
<dbReference type="Gene3D" id="3.90.1150.10">
    <property type="entry name" value="Aspartate Aminotransferase, domain 1"/>
    <property type="match status" value="1"/>
</dbReference>
<protein>
    <recommendedName>
        <fullName evidence="5">homocysteine desulfhydrase</fullName>
        <ecNumber evidence="5">4.4.1.2</ecNumber>
    </recommendedName>
    <alternativeName>
        <fullName evidence="6">Homocysteine desulfhydrase</fullName>
    </alternativeName>
</protein>
<dbReference type="SUPFAM" id="SSF53383">
    <property type="entry name" value="PLP-dependent transferases"/>
    <property type="match status" value="1"/>
</dbReference>
<evidence type="ECO:0000256" key="10">
    <source>
        <dbReference type="RuleBase" id="RU362118"/>
    </source>
</evidence>
<evidence type="ECO:0000256" key="4">
    <source>
        <dbReference type="ARBA" id="ARBA00022898"/>
    </source>
</evidence>
<dbReference type="GO" id="GO:0018826">
    <property type="term" value="F:methionine gamma-lyase activity"/>
    <property type="evidence" value="ECO:0007669"/>
    <property type="project" value="UniProtKB-EC"/>
</dbReference>
<evidence type="ECO:0000256" key="6">
    <source>
        <dbReference type="ARBA" id="ARBA00047199"/>
    </source>
</evidence>
<evidence type="ECO:0000256" key="7">
    <source>
        <dbReference type="ARBA" id="ARBA00048780"/>
    </source>
</evidence>
<dbReference type="InterPro" id="IPR015421">
    <property type="entry name" value="PyrdxlP-dep_Trfase_major"/>
</dbReference>
<dbReference type="GO" id="GO:0047982">
    <property type="term" value="F:homocysteine desulfhydrase activity"/>
    <property type="evidence" value="ECO:0007669"/>
    <property type="project" value="UniProtKB-EC"/>
</dbReference>
<dbReference type="PANTHER" id="PTHR43797:SF2">
    <property type="entry name" value="HOMOCYSTEINE_CYSTEINE SYNTHASE"/>
    <property type="match status" value="1"/>
</dbReference>
<dbReference type="GO" id="GO:0005737">
    <property type="term" value="C:cytoplasm"/>
    <property type="evidence" value="ECO:0007669"/>
    <property type="project" value="TreeGrafter"/>
</dbReference>
<comment type="cofactor">
    <cofactor evidence="1 10">
        <name>pyridoxal 5'-phosphate</name>
        <dbReference type="ChEBI" id="CHEBI:597326"/>
    </cofactor>
</comment>
<dbReference type="GO" id="GO:0030170">
    <property type="term" value="F:pyridoxal phosphate binding"/>
    <property type="evidence" value="ECO:0007669"/>
    <property type="project" value="InterPro"/>
</dbReference>
<organism evidence="11">
    <name type="scientific">Leifsonia sp. NPDC080035</name>
    <dbReference type="NCBI Taxonomy" id="3143936"/>
    <lineage>
        <taxon>Bacteria</taxon>
        <taxon>Bacillati</taxon>
        <taxon>Actinomycetota</taxon>
        <taxon>Actinomycetes</taxon>
        <taxon>Micrococcales</taxon>
        <taxon>Microbacteriaceae</taxon>
        <taxon>Leifsonia</taxon>
    </lineage>
</organism>
<keyword evidence="4 9" id="KW-0663">Pyridoxal phosphate</keyword>
<evidence type="ECO:0000256" key="8">
    <source>
        <dbReference type="ARBA" id="ARBA00052699"/>
    </source>
</evidence>
<reference evidence="11" key="1">
    <citation type="submission" date="2024-05" db="EMBL/GenBank/DDBJ databases">
        <title>The Natural Products Discovery Center: Release of the First 8490 Sequenced Strains for Exploring Actinobacteria Biosynthetic Diversity.</title>
        <authorList>
            <person name="Kalkreuter E."/>
            <person name="Kautsar S.A."/>
            <person name="Yang D."/>
            <person name="Bader C.D."/>
            <person name="Teijaro C.N."/>
            <person name="Fluegel L."/>
            <person name="Davis C.M."/>
            <person name="Simpson J.R."/>
            <person name="Lauterbach L."/>
            <person name="Steele A.D."/>
            <person name="Gui C."/>
            <person name="Meng S."/>
            <person name="Li G."/>
            <person name="Viehrig K."/>
            <person name="Ye F."/>
            <person name="Su P."/>
            <person name="Kiefer A.F."/>
            <person name="Nichols A."/>
            <person name="Cepeda A.J."/>
            <person name="Yan W."/>
            <person name="Fan B."/>
            <person name="Jiang Y."/>
            <person name="Adhikari A."/>
            <person name="Zheng C.-J."/>
            <person name="Schuster L."/>
            <person name="Cowan T.M."/>
            <person name="Smanski M.J."/>
            <person name="Chevrette M.G."/>
            <person name="de Carvalho L.P.S."/>
            <person name="Shen B."/>
        </authorList>
    </citation>
    <scope>NUCLEOTIDE SEQUENCE</scope>
    <source>
        <strain evidence="11">NPDC080035</strain>
    </source>
</reference>
<accession>A0AAU7GC44</accession>
<dbReference type="EMBL" id="CP157390">
    <property type="protein sequence ID" value="XBM48006.1"/>
    <property type="molecule type" value="Genomic_DNA"/>
</dbReference>
<feature type="modified residue" description="N6-(pyridoxal phosphate)lysine" evidence="9">
    <location>
        <position position="213"/>
    </location>
</feature>
<dbReference type="Pfam" id="PF01053">
    <property type="entry name" value="Cys_Met_Meta_PP"/>
    <property type="match status" value="1"/>
</dbReference>
<keyword evidence="11" id="KW-0032">Aminotransferase</keyword>
<dbReference type="GO" id="GO:0008483">
    <property type="term" value="F:transaminase activity"/>
    <property type="evidence" value="ECO:0007669"/>
    <property type="project" value="UniProtKB-KW"/>
</dbReference>
<dbReference type="GO" id="GO:0004124">
    <property type="term" value="F:cysteine synthase activity"/>
    <property type="evidence" value="ECO:0007669"/>
    <property type="project" value="TreeGrafter"/>
</dbReference>
<name>A0AAU7GC44_9MICO</name>
<proteinExistence type="inferred from homology"/>
<keyword evidence="3" id="KW-0808">Transferase</keyword>
<evidence type="ECO:0000256" key="5">
    <source>
        <dbReference type="ARBA" id="ARBA00047175"/>
    </source>
</evidence>
<evidence type="ECO:0000256" key="2">
    <source>
        <dbReference type="ARBA" id="ARBA00009077"/>
    </source>
</evidence>
<dbReference type="GO" id="GO:0071269">
    <property type="term" value="P:L-homocysteine biosynthetic process"/>
    <property type="evidence" value="ECO:0007669"/>
    <property type="project" value="TreeGrafter"/>
</dbReference>
<dbReference type="InterPro" id="IPR015424">
    <property type="entry name" value="PyrdxlP-dep_Trfase"/>
</dbReference>
<dbReference type="FunFam" id="3.40.640.10:FF:000046">
    <property type="entry name" value="Cystathionine gamma-lyase"/>
    <property type="match status" value="1"/>
</dbReference>
<evidence type="ECO:0000313" key="11">
    <source>
        <dbReference type="EMBL" id="XBM48006.1"/>
    </source>
</evidence>
<sequence length="432" mass="46186">MADDCSRPLDFETRQIHAGAVVDAETSARVTPIYQTAGYVFDDFDDGEDRFAGRARNRAYSRNENPTNAVAGRRIADLEGGVDGIVVASGQAAIAAAVTALAGAGDHILVTRSLYEGTREMFRGVLKRQGIAFEEVPDDATDAEWAARIRPSTRAVYTETLPNPLGQVVDIERIARLAHAGGVPLVVDNTVPTPYLERPIEWGADVVIHSTSKWLSGHGSVIGGAVVDAGRFDWAASGRFPQLTEPPRPGVASFADRFGAAAYLAYLRSVIVLEYGPTVPPTSTFLLLHGIETLSVRMDRHVASAQAVAERLVQHPAVARVHYPGLASDPYNALAAKYLPRGAGSIVTLDLAGGREAARRFIDALRLVSPMTHIGDVRTLAIHLGSTIHAKLTEPEREAAGITPGLVRLSIGLESVRDILEDLERALDAASA</sequence>
<comment type="catalytic activity">
    <reaction evidence="7">
        <text>L-homocysteine + H2O = 2-oxobutanoate + hydrogen sulfide + NH4(+) + H(+)</text>
        <dbReference type="Rhea" id="RHEA:14501"/>
        <dbReference type="ChEBI" id="CHEBI:15377"/>
        <dbReference type="ChEBI" id="CHEBI:15378"/>
        <dbReference type="ChEBI" id="CHEBI:16763"/>
        <dbReference type="ChEBI" id="CHEBI:28938"/>
        <dbReference type="ChEBI" id="CHEBI:29919"/>
        <dbReference type="ChEBI" id="CHEBI:58199"/>
        <dbReference type="EC" id="4.4.1.2"/>
    </reaction>
    <physiologicalReaction direction="left-to-right" evidence="7">
        <dbReference type="Rhea" id="RHEA:14502"/>
    </physiologicalReaction>
</comment>
<dbReference type="RefSeq" id="WP_348787966.1">
    <property type="nucleotide sequence ID" value="NZ_CP157390.1"/>
</dbReference>
<dbReference type="CDD" id="cd00614">
    <property type="entry name" value="CGS_like"/>
    <property type="match status" value="1"/>
</dbReference>
<dbReference type="PIRSF" id="PIRSF001434">
    <property type="entry name" value="CGS"/>
    <property type="match status" value="1"/>
</dbReference>
<dbReference type="Gene3D" id="3.40.640.10">
    <property type="entry name" value="Type I PLP-dependent aspartate aminotransferase-like (Major domain)"/>
    <property type="match status" value="1"/>
</dbReference>
<dbReference type="EC" id="4.4.1.2" evidence="5"/>
<comment type="similarity">
    <text evidence="2 10">Belongs to the trans-sulfuration enzymes family.</text>
</comment>
<dbReference type="InterPro" id="IPR006235">
    <property type="entry name" value="OAc-hSer/O-AcSer_sulfhydrylase"/>
</dbReference>
<comment type="catalytic activity">
    <reaction evidence="8">
        <text>L-methionine + H2O = methanethiol + 2-oxobutanoate + NH4(+)</text>
        <dbReference type="Rhea" id="RHEA:23800"/>
        <dbReference type="ChEBI" id="CHEBI:15377"/>
        <dbReference type="ChEBI" id="CHEBI:16007"/>
        <dbReference type="ChEBI" id="CHEBI:16763"/>
        <dbReference type="ChEBI" id="CHEBI:28938"/>
        <dbReference type="ChEBI" id="CHEBI:57844"/>
        <dbReference type="EC" id="4.4.1.11"/>
    </reaction>
    <physiologicalReaction direction="left-to-right" evidence="8">
        <dbReference type="Rhea" id="RHEA:23801"/>
    </physiologicalReaction>
</comment>
<evidence type="ECO:0000256" key="1">
    <source>
        <dbReference type="ARBA" id="ARBA00001933"/>
    </source>
</evidence>
<dbReference type="InterPro" id="IPR000277">
    <property type="entry name" value="Cys/Met-Metab_PyrdxlP-dep_enz"/>
</dbReference>
<gene>
    <name evidence="11" type="ORF">AAME72_18360</name>
</gene>
<evidence type="ECO:0000256" key="3">
    <source>
        <dbReference type="ARBA" id="ARBA00022679"/>
    </source>
</evidence>
<dbReference type="InterPro" id="IPR015422">
    <property type="entry name" value="PyrdxlP-dep_Trfase_small"/>
</dbReference>